<dbReference type="HAMAP" id="MF_02106">
    <property type="entry name" value="Pup"/>
    <property type="match status" value="1"/>
</dbReference>
<feature type="modified residue" description="Deamidated glutamine" evidence="5">
    <location>
        <position position="69"/>
    </location>
</feature>
<gene>
    <name evidence="5" type="primary">pup</name>
    <name evidence="7" type="ORF">GCM10009824_13820</name>
</gene>
<sequence>MAQERIFGSGQRREEETDLPDNGTPAPSQGAGQAQRDTQGTDDLLAEIDGVLETNAEAFVKGFVQKGGQ</sequence>
<evidence type="ECO:0000256" key="4">
    <source>
        <dbReference type="ARBA" id="ARBA00032321"/>
    </source>
</evidence>
<evidence type="ECO:0000256" key="5">
    <source>
        <dbReference type="HAMAP-Rule" id="MF_02106"/>
    </source>
</evidence>
<feature type="compositionally biased region" description="Polar residues" evidence="6">
    <location>
        <begin position="25"/>
        <end position="38"/>
    </location>
</feature>
<feature type="cross-link" description="Isoglutamyl lysine isopeptide (Gln-Lys) (interchain with K-? in acceptor proteins)" evidence="5">
    <location>
        <position position="69"/>
    </location>
</feature>
<dbReference type="NCBIfam" id="TIGR03687">
    <property type="entry name" value="pupylate_cterm"/>
    <property type="match status" value="1"/>
</dbReference>
<feature type="region of interest" description="Disordered" evidence="6">
    <location>
        <begin position="1"/>
        <end position="42"/>
    </location>
</feature>
<dbReference type="Pfam" id="PF05639">
    <property type="entry name" value="Pup"/>
    <property type="match status" value="1"/>
</dbReference>
<name>A0ABN2XSI0_9MICC</name>
<organism evidence="7 8">
    <name type="scientific">Kocuria atrinae</name>
    <dbReference type="NCBI Taxonomy" id="592377"/>
    <lineage>
        <taxon>Bacteria</taxon>
        <taxon>Bacillati</taxon>
        <taxon>Actinomycetota</taxon>
        <taxon>Actinomycetes</taxon>
        <taxon>Micrococcales</taxon>
        <taxon>Micrococcaceae</taxon>
        <taxon>Kocuria</taxon>
    </lineage>
</organism>
<comment type="caution">
    <text evidence="7">The sequence shown here is derived from an EMBL/GenBank/DDBJ whole genome shotgun (WGS) entry which is preliminary data.</text>
</comment>
<comment type="PTM">
    <text evidence="5">Is modified by deamidation of its C-terminal glutamine to glutamate by the deamidase Dop, a prerequisite to the subsequent pupylation process.</text>
</comment>
<evidence type="ECO:0000256" key="2">
    <source>
        <dbReference type="ARBA" id="ARBA00010616"/>
    </source>
</evidence>
<dbReference type="EMBL" id="BAAAQA010000015">
    <property type="protein sequence ID" value="GAA2115717.1"/>
    <property type="molecule type" value="Genomic_DNA"/>
</dbReference>
<keyword evidence="8" id="KW-1185">Reference proteome</keyword>
<dbReference type="RefSeq" id="WP_344224266.1">
    <property type="nucleotide sequence ID" value="NZ_BAAAQA010000015.1"/>
</dbReference>
<reference evidence="7 8" key="1">
    <citation type="journal article" date="2019" name="Int. J. Syst. Evol. Microbiol.">
        <title>The Global Catalogue of Microorganisms (GCM) 10K type strain sequencing project: providing services to taxonomists for standard genome sequencing and annotation.</title>
        <authorList>
            <consortium name="The Broad Institute Genomics Platform"/>
            <consortium name="The Broad Institute Genome Sequencing Center for Infectious Disease"/>
            <person name="Wu L."/>
            <person name="Ma J."/>
        </authorList>
    </citation>
    <scope>NUCLEOTIDE SEQUENCE [LARGE SCALE GENOMIC DNA]</scope>
    <source>
        <strain evidence="7 8">JCM 15914</strain>
    </source>
</reference>
<comment type="domain">
    <text evidence="5">The N-terminal unstructured half of Pup provides a signal required to initiate unfolding and degradation by the proteasome but is not needed for pupylation, while the C-terminal helical half of Pup interacts with ARC to target proteins to the proteasome.</text>
</comment>
<comment type="pathway">
    <text evidence="1 5">Protein degradation; proteasomal Pup-dependent pathway.</text>
</comment>
<comment type="function">
    <text evidence="5">Protein modifier that is covalently attached to lysine residues of substrate proteins, thereby targeting them for proteasomal degradation. The tagging system is termed pupylation.</text>
</comment>
<protein>
    <recommendedName>
        <fullName evidence="3 5">Prokaryotic ubiquitin-like protein Pup</fullName>
    </recommendedName>
    <alternativeName>
        <fullName evidence="4 5">Bacterial ubiquitin-like modifier</fullName>
    </alternativeName>
</protein>
<comment type="similarity">
    <text evidence="2 5">Belongs to the prokaryotic ubiquitin-like protein family.</text>
</comment>
<comment type="subunit">
    <text evidence="5">Strongly interacts with the proteasome-associated ATPase ARC through a hydrophobic interface; the interacting region of Pup lies in its C-terminal half. There is one Pup binding site per ARC hexamer ring.</text>
</comment>
<proteinExistence type="inferred from homology"/>
<dbReference type="Proteomes" id="UP001500166">
    <property type="component" value="Unassembled WGS sequence"/>
</dbReference>
<evidence type="ECO:0000256" key="3">
    <source>
        <dbReference type="ARBA" id="ARBA00016748"/>
    </source>
</evidence>
<keyword evidence="5" id="KW-1017">Isopeptide bond</keyword>
<evidence type="ECO:0000313" key="8">
    <source>
        <dbReference type="Proteomes" id="UP001500166"/>
    </source>
</evidence>
<evidence type="ECO:0000313" key="7">
    <source>
        <dbReference type="EMBL" id="GAA2115717.1"/>
    </source>
</evidence>
<feature type="region of interest" description="ARC ATPase binding" evidence="5">
    <location>
        <begin position="26"/>
        <end position="63"/>
    </location>
</feature>
<dbReference type="InterPro" id="IPR008515">
    <property type="entry name" value="Ubiquitin-like_Pup"/>
</dbReference>
<evidence type="ECO:0000256" key="1">
    <source>
        <dbReference type="ARBA" id="ARBA00004707"/>
    </source>
</evidence>
<keyword evidence="5" id="KW-0833">Ubl conjugation pathway</keyword>
<accession>A0ABN2XSI0</accession>
<evidence type="ECO:0000256" key="6">
    <source>
        <dbReference type="SAM" id="MobiDB-lite"/>
    </source>
</evidence>